<evidence type="ECO:0000313" key="3">
    <source>
        <dbReference type="Proteomes" id="UP000188533"/>
    </source>
</evidence>
<accession>A0A1Q3DXC4</accession>
<proteinExistence type="predicted"/>
<reference evidence="2 3" key="1">
    <citation type="submission" date="2016-08" db="EMBL/GenBank/DDBJ databases">
        <authorList>
            <consortium name="Lentinula edodes genome sequencing consortium"/>
            <person name="Sakamoto Y."/>
            <person name="Nakade K."/>
            <person name="Sato S."/>
            <person name="Yoshida Y."/>
            <person name="Miyazaki K."/>
            <person name="Natsume S."/>
            <person name="Konno N."/>
        </authorList>
    </citation>
    <scope>NUCLEOTIDE SEQUENCE [LARGE SCALE GENOMIC DNA]</scope>
    <source>
        <strain evidence="2 3">NBRC 111202</strain>
    </source>
</reference>
<name>A0A1Q3DXC4_LENED</name>
<protein>
    <submittedName>
        <fullName evidence="2">Uncharacterized protein</fullName>
    </submittedName>
</protein>
<dbReference type="Proteomes" id="UP000188533">
    <property type="component" value="Unassembled WGS sequence"/>
</dbReference>
<dbReference type="AlphaFoldDB" id="A0A1Q3DXC4"/>
<keyword evidence="3" id="KW-1185">Reference proteome</keyword>
<sequence>MKNASLPAGILPVHPVNIVLPLPLSLTPSPTKLGFPFGDPEHRTPLRRRRSSAFAAIKNWTLTVQPGSPAPNSPHKSISVSPGRRSSISIARDLISRRTSISHNRAQSNSSVAHLVELETPGINDYKQPQFDLTKLGYTSIFASRIHTPSTPSPFLLRDPYPSSSQKQKSVQKETPKGLKRIKSLGMLKRNRRKSVSAAAVDVQELASRPRSHSRSKSALVSAHSKKSSTHPPLPPTLASELLLRQFTDGGSLETHAKRVMEEQAQLAAPAGFHKGTALPVGTIYRDENGVIWHDEDERLEREALLSPRTPESPAREWITFNSPGNSPVLPGMALGVGTSEPEERRGSLASVTSSLSMSSNNIVTPADGSSYLLHSFQPSYSGPPSPLSGFGSTRVPVSPTSTLSTITGMAAATGSMAQNKRTRRRPAPLRLNAPSASNAFDDSFIPSPRAMALASIVPPGRRRSSTGAMGLSAPPACTEFTSTSSASKVEGDATMKENFKADDLDSASLTTMRSKKVLGMKKISKLNLKSMKSLFGGA</sequence>
<evidence type="ECO:0000313" key="2">
    <source>
        <dbReference type="EMBL" id="GAV99654.1"/>
    </source>
</evidence>
<evidence type="ECO:0000256" key="1">
    <source>
        <dbReference type="SAM" id="MobiDB-lite"/>
    </source>
</evidence>
<organism evidence="2 3">
    <name type="scientific">Lentinula edodes</name>
    <name type="common">Shiitake mushroom</name>
    <name type="synonym">Lentinus edodes</name>
    <dbReference type="NCBI Taxonomy" id="5353"/>
    <lineage>
        <taxon>Eukaryota</taxon>
        <taxon>Fungi</taxon>
        <taxon>Dikarya</taxon>
        <taxon>Basidiomycota</taxon>
        <taxon>Agaricomycotina</taxon>
        <taxon>Agaricomycetes</taxon>
        <taxon>Agaricomycetidae</taxon>
        <taxon>Agaricales</taxon>
        <taxon>Marasmiineae</taxon>
        <taxon>Omphalotaceae</taxon>
        <taxon>Lentinula</taxon>
    </lineage>
</organism>
<dbReference type="EMBL" id="BDGU01000016">
    <property type="protein sequence ID" value="GAV99654.1"/>
    <property type="molecule type" value="Genomic_DNA"/>
</dbReference>
<comment type="caution">
    <text evidence="2">The sequence shown here is derived from an EMBL/GenBank/DDBJ whole genome shotgun (WGS) entry which is preliminary data.</text>
</comment>
<reference evidence="2 3" key="2">
    <citation type="submission" date="2017-02" db="EMBL/GenBank/DDBJ databases">
        <title>A genome survey and senescence transcriptome analysis in Lentinula edodes.</title>
        <authorList>
            <person name="Sakamoto Y."/>
            <person name="Nakade K."/>
            <person name="Sato S."/>
            <person name="Yoshida Y."/>
            <person name="Miyazaki K."/>
            <person name="Natsume S."/>
            <person name="Konno N."/>
        </authorList>
    </citation>
    <scope>NUCLEOTIDE SEQUENCE [LARGE SCALE GENOMIC DNA]</scope>
    <source>
        <strain evidence="2 3">NBRC 111202</strain>
    </source>
</reference>
<feature type="compositionally biased region" description="Basic residues" evidence="1">
    <location>
        <begin position="178"/>
        <end position="195"/>
    </location>
</feature>
<feature type="region of interest" description="Disordered" evidence="1">
    <location>
        <begin position="152"/>
        <end position="236"/>
    </location>
</feature>
<gene>
    <name evidence="2" type="ORF">LENED_001127</name>
</gene>